<evidence type="ECO:0000313" key="2">
    <source>
        <dbReference type="Proteomes" id="UP001239111"/>
    </source>
</evidence>
<dbReference type="EMBL" id="CM056741">
    <property type="protein sequence ID" value="KAJ8685688.1"/>
    <property type="molecule type" value="Genomic_DNA"/>
</dbReference>
<organism evidence="1 2">
    <name type="scientific">Eretmocerus hayati</name>
    <dbReference type="NCBI Taxonomy" id="131215"/>
    <lineage>
        <taxon>Eukaryota</taxon>
        <taxon>Metazoa</taxon>
        <taxon>Ecdysozoa</taxon>
        <taxon>Arthropoda</taxon>
        <taxon>Hexapoda</taxon>
        <taxon>Insecta</taxon>
        <taxon>Pterygota</taxon>
        <taxon>Neoptera</taxon>
        <taxon>Endopterygota</taxon>
        <taxon>Hymenoptera</taxon>
        <taxon>Apocrita</taxon>
        <taxon>Proctotrupomorpha</taxon>
        <taxon>Chalcidoidea</taxon>
        <taxon>Aphelinidae</taxon>
        <taxon>Aphelininae</taxon>
        <taxon>Eretmocerus</taxon>
    </lineage>
</organism>
<dbReference type="Proteomes" id="UP001239111">
    <property type="component" value="Chromosome 1"/>
</dbReference>
<reference evidence="1" key="1">
    <citation type="submission" date="2023-04" db="EMBL/GenBank/DDBJ databases">
        <title>A chromosome-level genome assembly of the parasitoid wasp Eretmocerus hayati.</title>
        <authorList>
            <person name="Zhong Y."/>
            <person name="Liu S."/>
            <person name="Liu Y."/>
        </authorList>
    </citation>
    <scope>NUCLEOTIDE SEQUENCE</scope>
    <source>
        <strain evidence="1">ZJU_SS_LIU_2023</strain>
    </source>
</reference>
<protein>
    <submittedName>
        <fullName evidence="1">Uncharacterized protein</fullName>
    </submittedName>
</protein>
<accession>A0ACC2PQE1</accession>
<keyword evidence="2" id="KW-1185">Reference proteome</keyword>
<proteinExistence type="predicted"/>
<sequence>MVLCLTSSVSSTESRVRLVSYESDSSNCGTVKSYLEKRGITPSTVPQENEPYYEKVKQELQSKFEDAEVVPGTLQYHAFIPTPDRKLQCEKFSSSVESDLFPKEKRSRIAQPEVRKGKPLRESSAKPIIETRRKTAKSSVAKSAPKNRKKPQNKLKTLKRLQGQNIKKKK</sequence>
<gene>
    <name evidence="1" type="ORF">QAD02_021481</name>
</gene>
<comment type="caution">
    <text evidence="1">The sequence shown here is derived from an EMBL/GenBank/DDBJ whole genome shotgun (WGS) entry which is preliminary data.</text>
</comment>
<evidence type="ECO:0000313" key="1">
    <source>
        <dbReference type="EMBL" id="KAJ8685688.1"/>
    </source>
</evidence>
<name>A0ACC2PQE1_9HYME</name>